<reference evidence="7 8" key="1">
    <citation type="submission" date="2023-10" db="EMBL/GenBank/DDBJ databases">
        <title>Noviherbaspirillum sp. CPCC 100848 genome assembly.</title>
        <authorList>
            <person name="Li X.Y."/>
            <person name="Fang X.M."/>
        </authorList>
    </citation>
    <scope>NUCLEOTIDE SEQUENCE [LARGE SCALE GENOMIC DNA]</scope>
    <source>
        <strain evidence="7 8">CPCC 100848</strain>
    </source>
</reference>
<comment type="caution">
    <text evidence="7">The sequence shown here is derived from an EMBL/GenBank/DDBJ whole genome shotgun (WGS) entry which is preliminary data.</text>
</comment>
<feature type="signal peptide" evidence="3">
    <location>
        <begin position="1"/>
        <end position="26"/>
    </location>
</feature>
<evidence type="ECO:0000256" key="1">
    <source>
        <dbReference type="ARBA" id="ARBA00023239"/>
    </source>
</evidence>
<evidence type="ECO:0000256" key="4">
    <source>
        <dbReference type="RuleBase" id="RU003495"/>
    </source>
</evidence>
<keyword evidence="8" id="KW-1185">Reference proteome</keyword>
<feature type="region of interest" description="Disordered" evidence="5">
    <location>
        <begin position="165"/>
        <end position="187"/>
    </location>
</feature>
<dbReference type="NCBIfam" id="TIGR00413">
    <property type="entry name" value="rlpA"/>
    <property type="match status" value="1"/>
</dbReference>
<evidence type="ECO:0000259" key="6">
    <source>
        <dbReference type="Pfam" id="PF03330"/>
    </source>
</evidence>
<evidence type="ECO:0000256" key="3">
    <source>
        <dbReference type="HAMAP-Rule" id="MF_02071"/>
    </source>
</evidence>
<dbReference type="PANTHER" id="PTHR34183:SF8">
    <property type="entry name" value="ENDOLYTIC PEPTIDOGLYCAN TRANSGLYCOSYLASE RLPA-RELATED"/>
    <property type="match status" value="1"/>
</dbReference>
<keyword evidence="3" id="KW-0732">Signal</keyword>
<dbReference type="HAMAP" id="MF_02071">
    <property type="entry name" value="RlpA"/>
    <property type="match status" value="1"/>
</dbReference>
<keyword evidence="1 3" id="KW-0456">Lyase</keyword>
<dbReference type="InterPro" id="IPR036908">
    <property type="entry name" value="RlpA-like_sf"/>
</dbReference>
<feature type="compositionally biased region" description="Basic and acidic residues" evidence="5">
    <location>
        <begin position="63"/>
        <end position="72"/>
    </location>
</feature>
<proteinExistence type="inferred from homology"/>
<dbReference type="InterPro" id="IPR009009">
    <property type="entry name" value="RlpA-like_DPBB"/>
</dbReference>
<organism evidence="7 8">
    <name type="scientific">Noviherbaspirillum album</name>
    <dbReference type="NCBI Taxonomy" id="3080276"/>
    <lineage>
        <taxon>Bacteria</taxon>
        <taxon>Pseudomonadati</taxon>
        <taxon>Pseudomonadota</taxon>
        <taxon>Betaproteobacteria</taxon>
        <taxon>Burkholderiales</taxon>
        <taxon>Oxalobacteraceae</taxon>
        <taxon>Noviherbaspirillum</taxon>
    </lineage>
</organism>
<keyword evidence="2 3" id="KW-0961">Cell wall biogenesis/degradation</keyword>
<feature type="region of interest" description="Disordered" evidence="5">
    <location>
        <begin position="25"/>
        <end position="73"/>
    </location>
</feature>
<dbReference type="RefSeq" id="WP_326505601.1">
    <property type="nucleotide sequence ID" value="NZ_JAWIIV010000004.1"/>
</dbReference>
<comment type="function">
    <text evidence="3">Lytic transglycosylase with a strong preference for naked glycan strands that lack stem peptides.</text>
</comment>
<protein>
    <recommendedName>
        <fullName evidence="3">Endolytic peptidoglycan transglycosylase RlpA</fullName>
        <ecNumber evidence="3">4.2.2.-</ecNumber>
    </recommendedName>
</protein>
<dbReference type="CDD" id="cd22268">
    <property type="entry name" value="DPBB_RlpA-like"/>
    <property type="match status" value="1"/>
</dbReference>
<dbReference type="Pfam" id="PF03330">
    <property type="entry name" value="DPBB_1"/>
    <property type="match status" value="1"/>
</dbReference>
<sequence length="187" mass="19719" precursor="true">MVTMPFALRISTFLIASSMAAGAAFADPSTKSSSKPSNASAQSKAAEGKTASAPKRLKPGKPNLDHSGEPRHGKASYYADMFAGRKMADGTPMDPNSNIAASRTLPIGTIAEVKNLENGKTEVVEIRDRGPYIDGRIVDLTPKTAKKLDMDEKGVVPVVVTPIEVPQPDGSVKQGAAADRDIKTAER</sequence>
<dbReference type="Proteomes" id="UP001352263">
    <property type="component" value="Unassembled WGS sequence"/>
</dbReference>
<dbReference type="Gene3D" id="2.40.40.10">
    <property type="entry name" value="RlpA-like domain"/>
    <property type="match status" value="1"/>
</dbReference>
<feature type="compositionally biased region" description="Low complexity" evidence="5">
    <location>
        <begin position="25"/>
        <end position="45"/>
    </location>
</feature>
<name>A0ABU6J5G1_9BURK</name>
<dbReference type="InterPro" id="IPR012997">
    <property type="entry name" value="RplA"/>
</dbReference>
<feature type="compositionally biased region" description="Basic and acidic residues" evidence="5">
    <location>
        <begin position="178"/>
        <end position="187"/>
    </location>
</feature>
<evidence type="ECO:0000313" key="7">
    <source>
        <dbReference type="EMBL" id="MEC4718882.1"/>
    </source>
</evidence>
<comment type="similarity">
    <text evidence="3 4">Belongs to the RlpA family.</text>
</comment>
<evidence type="ECO:0000313" key="8">
    <source>
        <dbReference type="Proteomes" id="UP001352263"/>
    </source>
</evidence>
<dbReference type="SUPFAM" id="SSF50685">
    <property type="entry name" value="Barwin-like endoglucanases"/>
    <property type="match status" value="1"/>
</dbReference>
<dbReference type="PANTHER" id="PTHR34183">
    <property type="entry name" value="ENDOLYTIC PEPTIDOGLYCAN TRANSGLYCOSYLASE RLPA"/>
    <property type="match status" value="1"/>
</dbReference>
<evidence type="ECO:0000256" key="2">
    <source>
        <dbReference type="ARBA" id="ARBA00023316"/>
    </source>
</evidence>
<dbReference type="InterPro" id="IPR034718">
    <property type="entry name" value="RlpA"/>
</dbReference>
<evidence type="ECO:0000256" key="5">
    <source>
        <dbReference type="SAM" id="MobiDB-lite"/>
    </source>
</evidence>
<gene>
    <name evidence="3" type="primary">rlpA</name>
    <name evidence="7" type="ORF">RY831_06970</name>
</gene>
<accession>A0ABU6J5G1</accession>
<dbReference type="EMBL" id="JAWIIV010000004">
    <property type="protein sequence ID" value="MEC4718882.1"/>
    <property type="molecule type" value="Genomic_DNA"/>
</dbReference>
<feature type="chain" id="PRO_5044910829" description="Endolytic peptidoglycan transglycosylase RlpA" evidence="3">
    <location>
        <begin position="27"/>
        <end position="187"/>
    </location>
</feature>
<feature type="domain" description="RlpA-like protein double-psi beta-barrel" evidence="6">
    <location>
        <begin position="73"/>
        <end position="159"/>
    </location>
</feature>
<dbReference type="EC" id="4.2.2.-" evidence="3"/>